<keyword evidence="3" id="KW-1185">Reference proteome</keyword>
<sequence>MKTSLRLLLLLPLLVLGACSDVGSAVDDVASSAGTRAGCEVAGRAVDEGRGLVDRVGQEISGDAAGVRRELAAAGTAIEAAAPTLTGEVRALVDRAAAALSTLRDEAESAAAGSAVDERAVQAAQSEYDRASDQLRSLC</sequence>
<dbReference type="RefSeq" id="WP_067853166.1">
    <property type="nucleotide sequence ID" value="NZ_CP011502.1"/>
</dbReference>
<feature type="signal peptide" evidence="1">
    <location>
        <begin position="1"/>
        <end position="20"/>
    </location>
</feature>
<keyword evidence="1" id="KW-0732">Signal</keyword>
<evidence type="ECO:0000313" key="3">
    <source>
        <dbReference type="Proteomes" id="UP000067689"/>
    </source>
</evidence>
<proteinExistence type="predicted"/>
<dbReference type="Proteomes" id="UP000067689">
    <property type="component" value="Chromosome"/>
</dbReference>
<dbReference type="STRING" id="2041.AERYTH_00465"/>
<dbReference type="OrthoDB" id="3748752at2"/>
<evidence type="ECO:0008006" key="4">
    <source>
        <dbReference type="Google" id="ProtNLM"/>
    </source>
</evidence>
<gene>
    <name evidence="2" type="ORF">AERYTH_00465</name>
</gene>
<dbReference type="AlphaFoldDB" id="A0A0U4CKP6"/>
<evidence type="ECO:0000256" key="1">
    <source>
        <dbReference type="SAM" id="SignalP"/>
    </source>
</evidence>
<accession>A0A0U4CKP6</accession>
<evidence type="ECO:0000313" key="2">
    <source>
        <dbReference type="EMBL" id="ALX03276.1"/>
    </source>
</evidence>
<organism evidence="2 3">
    <name type="scientific">Aeromicrobium erythreum</name>
    <dbReference type="NCBI Taxonomy" id="2041"/>
    <lineage>
        <taxon>Bacteria</taxon>
        <taxon>Bacillati</taxon>
        <taxon>Actinomycetota</taxon>
        <taxon>Actinomycetes</taxon>
        <taxon>Propionibacteriales</taxon>
        <taxon>Nocardioidaceae</taxon>
        <taxon>Aeromicrobium</taxon>
    </lineage>
</organism>
<reference evidence="2 3" key="1">
    <citation type="journal article" date="1991" name="Int. J. Syst. Bacteriol.">
        <title>Description of the erythromycin-producing bacterium Arthrobacter sp. strain NRRL B-3381 as Aeromicrobium erythreum gen. nov., sp. nov.</title>
        <authorList>
            <person name="Miller E.S."/>
            <person name="Woese C.R."/>
            <person name="Brenner S."/>
        </authorList>
    </citation>
    <scope>NUCLEOTIDE SEQUENCE [LARGE SCALE GENOMIC DNA]</scope>
    <source>
        <strain evidence="2 3">AR18</strain>
    </source>
</reference>
<dbReference type="PROSITE" id="PS51257">
    <property type="entry name" value="PROKAR_LIPOPROTEIN"/>
    <property type="match status" value="1"/>
</dbReference>
<dbReference type="KEGG" id="aer:AERYTH_00465"/>
<feature type="chain" id="PRO_5039398919" description="Lipoprotein" evidence="1">
    <location>
        <begin position="21"/>
        <end position="139"/>
    </location>
</feature>
<dbReference type="PATRIC" id="fig|2041.4.peg.95"/>
<name>A0A0U4CKP6_9ACTN</name>
<protein>
    <recommendedName>
        <fullName evidence="4">Lipoprotein</fullName>
    </recommendedName>
</protein>
<dbReference type="EMBL" id="CP011502">
    <property type="protein sequence ID" value="ALX03276.1"/>
    <property type="molecule type" value="Genomic_DNA"/>
</dbReference>